<evidence type="ECO:0000256" key="1">
    <source>
        <dbReference type="SAM" id="Phobius"/>
    </source>
</evidence>
<feature type="transmembrane region" description="Helical" evidence="1">
    <location>
        <begin position="178"/>
        <end position="198"/>
    </location>
</feature>
<proteinExistence type="predicted"/>
<reference evidence="2 3" key="1">
    <citation type="submission" date="2020-07" db="EMBL/GenBank/DDBJ databases">
        <title>Draft whole-genome sequence of Heliobacterium chlorum DSM 3682, type strain.</title>
        <authorList>
            <person name="Kyndt J.A."/>
            <person name="Meyer T.E."/>
            <person name="Imhoff J.F."/>
        </authorList>
    </citation>
    <scope>NUCLEOTIDE SEQUENCE [LARGE SCALE GENOMIC DNA]</scope>
    <source>
        <strain evidence="2 3">DSM 3682</strain>
    </source>
</reference>
<gene>
    <name evidence="2" type="ORF">H1S01_17250</name>
</gene>
<evidence type="ECO:0000313" key="3">
    <source>
        <dbReference type="Proteomes" id="UP000617402"/>
    </source>
</evidence>
<keyword evidence="1" id="KW-1133">Transmembrane helix</keyword>
<name>A0ABR7T610_HELCL</name>
<feature type="transmembrane region" description="Helical" evidence="1">
    <location>
        <begin position="146"/>
        <end position="166"/>
    </location>
</feature>
<sequence length="262" mass="30258">MKNDEEIKTNVVSVYTLLRFYKSNLSERKIIVEKAHIRYGIIYSFGTTSILSIFLAIKPFNVKYFITSIILIFLSLSILEYNHKKILKSNYNIDVPLFYSNQGINTVRLKKVVQFLSSHGIKEKDQLDSLVKALDKEAENKKYSPFIIPGVILSLLIPVWNNYLSWGYKNITDYSEGFIYALQASGFIILVAFLISLIKRFFYLNSLSYTINSLSVLVQQVLVNKNLMEDIKQNLNNSLSSPQFQHSIPEGFEHRTGMDRAW</sequence>
<dbReference type="Proteomes" id="UP000617402">
    <property type="component" value="Unassembled WGS sequence"/>
</dbReference>
<accession>A0ABR7T610</accession>
<feature type="transmembrane region" description="Helical" evidence="1">
    <location>
        <begin position="63"/>
        <end position="81"/>
    </location>
</feature>
<keyword evidence="1" id="KW-0472">Membrane</keyword>
<keyword evidence="3" id="KW-1185">Reference proteome</keyword>
<dbReference type="RefSeq" id="WP_188041639.1">
    <property type="nucleotide sequence ID" value="NZ_JACVHF010000029.1"/>
</dbReference>
<dbReference type="EMBL" id="JACVHF010000029">
    <property type="protein sequence ID" value="MBC9786212.1"/>
    <property type="molecule type" value="Genomic_DNA"/>
</dbReference>
<evidence type="ECO:0000313" key="2">
    <source>
        <dbReference type="EMBL" id="MBC9786212.1"/>
    </source>
</evidence>
<protein>
    <recommendedName>
        <fullName evidence="4">SMODS and SLOG-associating 2TM effector domain-containing protein</fullName>
    </recommendedName>
</protein>
<keyword evidence="1" id="KW-0812">Transmembrane</keyword>
<organism evidence="2 3">
    <name type="scientific">Heliobacterium chlorum</name>
    <dbReference type="NCBI Taxonomy" id="2698"/>
    <lineage>
        <taxon>Bacteria</taxon>
        <taxon>Bacillati</taxon>
        <taxon>Bacillota</taxon>
        <taxon>Clostridia</taxon>
        <taxon>Eubacteriales</taxon>
        <taxon>Heliobacteriaceae</taxon>
        <taxon>Heliobacterium</taxon>
    </lineage>
</organism>
<feature type="transmembrane region" description="Helical" evidence="1">
    <location>
        <begin position="37"/>
        <end position="57"/>
    </location>
</feature>
<evidence type="ECO:0008006" key="4">
    <source>
        <dbReference type="Google" id="ProtNLM"/>
    </source>
</evidence>
<comment type="caution">
    <text evidence="2">The sequence shown here is derived from an EMBL/GenBank/DDBJ whole genome shotgun (WGS) entry which is preliminary data.</text>
</comment>